<gene>
    <name evidence="2" type="ORF">TBRA_LOCUS7134</name>
</gene>
<proteinExistence type="predicted"/>
<organism evidence="2 3">
    <name type="scientific">Trichogramma brassicae</name>
    <dbReference type="NCBI Taxonomy" id="86971"/>
    <lineage>
        <taxon>Eukaryota</taxon>
        <taxon>Metazoa</taxon>
        <taxon>Ecdysozoa</taxon>
        <taxon>Arthropoda</taxon>
        <taxon>Hexapoda</taxon>
        <taxon>Insecta</taxon>
        <taxon>Pterygota</taxon>
        <taxon>Neoptera</taxon>
        <taxon>Endopterygota</taxon>
        <taxon>Hymenoptera</taxon>
        <taxon>Apocrita</taxon>
        <taxon>Proctotrupomorpha</taxon>
        <taxon>Chalcidoidea</taxon>
        <taxon>Trichogrammatidae</taxon>
        <taxon>Trichogramma</taxon>
    </lineage>
</organism>
<dbReference type="Proteomes" id="UP000479190">
    <property type="component" value="Unassembled WGS sequence"/>
</dbReference>
<feature type="compositionally biased region" description="Low complexity" evidence="1">
    <location>
        <begin position="42"/>
        <end position="60"/>
    </location>
</feature>
<dbReference type="EMBL" id="CADCXV010000776">
    <property type="protein sequence ID" value="CAB0035236.1"/>
    <property type="molecule type" value="Genomic_DNA"/>
</dbReference>
<dbReference type="AlphaFoldDB" id="A0A6H5IFG5"/>
<feature type="region of interest" description="Disordered" evidence="1">
    <location>
        <begin position="39"/>
        <end position="60"/>
    </location>
</feature>
<evidence type="ECO:0000313" key="3">
    <source>
        <dbReference type="Proteomes" id="UP000479190"/>
    </source>
</evidence>
<name>A0A6H5IFG5_9HYME</name>
<reference evidence="2 3" key="1">
    <citation type="submission" date="2020-02" db="EMBL/GenBank/DDBJ databases">
        <authorList>
            <person name="Ferguson B K."/>
        </authorList>
    </citation>
    <scope>NUCLEOTIDE SEQUENCE [LARGE SCALE GENOMIC DNA]</scope>
</reference>
<feature type="compositionally biased region" description="Polar residues" evidence="1">
    <location>
        <begin position="93"/>
        <end position="104"/>
    </location>
</feature>
<keyword evidence="3" id="KW-1185">Reference proteome</keyword>
<sequence>MVHIAFMLIEQERAAAAALGEQIKYRRWRRRDCAVDCLLPPSGRGRNNSKSSHSSRSSCVNSRSVDARLLSIEPLRLNNGRIRGSSRNRDNFAGTQRRQANNEAPNHRMHKFSAFYRSGRCVHTPPRGIVNAIRSFSSLSATAQRKRARAVGYVESSHESCGLLKLLQLYILFWDYLYLPLPPLGSLDVLSGHHARLLMRALCISWEPSGAGAAPLPASFARAWEYRRSRAQTRTRACLRAPCVHLSVCVRVREYWRDCGNIYCRQCVRIYIRMRVGANEVKMSLEKRRTSTTARGGHPWLVSADHAANNGPENKKSLLDFGGSHARNVEKLSCRESKLLSIYTIECGAHATLWKQLERERNEKIVTQTSAQAEAWPEL</sequence>
<evidence type="ECO:0000256" key="1">
    <source>
        <dbReference type="SAM" id="MobiDB-lite"/>
    </source>
</evidence>
<protein>
    <submittedName>
        <fullName evidence="2">Uncharacterized protein</fullName>
    </submittedName>
</protein>
<feature type="region of interest" description="Disordered" evidence="1">
    <location>
        <begin position="80"/>
        <end position="106"/>
    </location>
</feature>
<accession>A0A6H5IFG5</accession>
<evidence type="ECO:0000313" key="2">
    <source>
        <dbReference type="EMBL" id="CAB0035236.1"/>
    </source>
</evidence>